<keyword evidence="10" id="KW-1185">Reference proteome</keyword>
<evidence type="ECO:0000256" key="3">
    <source>
        <dbReference type="ARBA" id="ARBA00022475"/>
    </source>
</evidence>
<keyword evidence="6 7" id="KW-0472">Membrane</keyword>
<dbReference type="InterPro" id="IPR005828">
    <property type="entry name" value="MFS_sugar_transport-like"/>
</dbReference>
<evidence type="ECO:0000256" key="2">
    <source>
        <dbReference type="ARBA" id="ARBA00022448"/>
    </source>
</evidence>
<dbReference type="PROSITE" id="PS50850">
    <property type="entry name" value="MFS"/>
    <property type="match status" value="1"/>
</dbReference>
<dbReference type="PANTHER" id="PTHR43045">
    <property type="entry name" value="SHIKIMATE TRANSPORTER"/>
    <property type="match status" value="1"/>
</dbReference>
<feature type="transmembrane region" description="Helical" evidence="7">
    <location>
        <begin position="153"/>
        <end position="176"/>
    </location>
</feature>
<name>A0A4Q7V4C2_PSEST</name>
<accession>A0A4Q7V4C2</accession>
<proteinExistence type="predicted"/>
<keyword evidence="2" id="KW-0813">Transport</keyword>
<feature type="transmembrane region" description="Helical" evidence="7">
    <location>
        <begin position="281"/>
        <end position="304"/>
    </location>
</feature>
<dbReference type="EMBL" id="SHKL01000001">
    <property type="protein sequence ID" value="RZT88935.1"/>
    <property type="molecule type" value="Genomic_DNA"/>
</dbReference>
<feature type="transmembrane region" description="Helical" evidence="7">
    <location>
        <begin position="118"/>
        <end position="141"/>
    </location>
</feature>
<feature type="transmembrane region" description="Helical" evidence="7">
    <location>
        <begin position="188"/>
        <end position="207"/>
    </location>
</feature>
<reference evidence="9 10" key="1">
    <citation type="submission" date="2019-02" db="EMBL/GenBank/DDBJ databases">
        <title>Sequencing the genomes of 1000 actinobacteria strains.</title>
        <authorList>
            <person name="Klenk H.-P."/>
        </authorList>
    </citation>
    <scope>NUCLEOTIDE SEQUENCE [LARGE SCALE GENOMIC DNA]</scope>
    <source>
        <strain evidence="9 10">DSM 45779</strain>
    </source>
</reference>
<comment type="caution">
    <text evidence="9">The sequence shown here is derived from an EMBL/GenBank/DDBJ whole genome shotgun (WGS) entry which is preliminary data.</text>
</comment>
<evidence type="ECO:0000256" key="5">
    <source>
        <dbReference type="ARBA" id="ARBA00022989"/>
    </source>
</evidence>
<evidence type="ECO:0000313" key="9">
    <source>
        <dbReference type="EMBL" id="RZT88935.1"/>
    </source>
</evidence>
<dbReference type="InterPro" id="IPR020846">
    <property type="entry name" value="MFS_dom"/>
</dbReference>
<dbReference type="InterPro" id="IPR036259">
    <property type="entry name" value="MFS_trans_sf"/>
</dbReference>
<feature type="transmembrane region" description="Helical" evidence="7">
    <location>
        <begin position="412"/>
        <end position="430"/>
    </location>
</feature>
<evidence type="ECO:0000256" key="1">
    <source>
        <dbReference type="ARBA" id="ARBA00004651"/>
    </source>
</evidence>
<evidence type="ECO:0000313" key="10">
    <source>
        <dbReference type="Proteomes" id="UP000291591"/>
    </source>
</evidence>
<feature type="domain" description="Major facilitator superfamily (MFS) profile" evidence="8">
    <location>
        <begin position="15"/>
        <end position="431"/>
    </location>
</feature>
<protein>
    <submittedName>
        <fullName evidence="9">Sugar transport protein</fullName>
    </submittedName>
</protein>
<feature type="transmembrane region" description="Helical" evidence="7">
    <location>
        <begin position="88"/>
        <end position="106"/>
    </location>
</feature>
<comment type="subcellular location">
    <subcellularLocation>
        <location evidence="1">Cell membrane</location>
        <topology evidence="1">Multi-pass membrane protein</topology>
    </subcellularLocation>
</comment>
<dbReference type="OrthoDB" id="8524807at2"/>
<dbReference type="SUPFAM" id="SSF103473">
    <property type="entry name" value="MFS general substrate transporter"/>
    <property type="match status" value="1"/>
</dbReference>
<dbReference type="AlphaFoldDB" id="A0A4Q7V4C2"/>
<dbReference type="Proteomes" id="UP000291591">
    <property type="component" value="Unassembled WGS sequence"/>
</dbReference>
<keyword evidence="9" id="KW-0762">Sugar transport</keyword>
<evidence type="ECO:0000256" key="4">
    <source>
        <dbReference type="ARBA" id="ARBA00022692"/>
    </source>
</evidence>
<gene>
    <name evidence="9" type="ORF">EV383_5889</name>
</gene>
<feature type="transmembrane region" description="Helical" evidence="7">
    <location>
        <begin position="254"/>
        <end position="275"/>
    </location>
</feature>
<keyword evidence="5 7" id="KW-1133">Transmembrane helix</keyword>
<evidence type="ECO:0000256" key="7">
    <source>
        <dbReference type="SAM" id="Phobius"/>
    </source>
</evidence>
<evidence type="ECO:0000256" key="6">
    <source>
        <dbReference type="ARBA" id="ARBA00023136"/>
    </source>
</evidence>
<keyword evidence="4 7" id="KW-0812">Transmembrane</keyword>
<feature type="transmembrane region" description="Helical" evidence="7">
    <location>
        <begin position="316"/>
        <end position="335"/>
    </location>
</feature>
<dbReference type="RefSeq" id="WP_130293102.1">
    <property type="nucleotide sequence ID" value="NZ_SHKL01000001.1"/>
</dbReference>
<dbReference type="PANTHER" id="PTHR43045:SF1">
    <property type="entry name" value="SHIKIMATE TRANSPORTER"/>
    <property type="match status" value="1"/>
</dbReference>
<dbReference type="GO" id="GO:0005886">
    <property type="term" value="C:plasma membrane"/>
    <property type="evidence" value="ECO:0007669"/>
    <property type="project" value="UniProtKB-SubCell"/>
</dbReference>
<dbReference type="Gene3D" id="1.20.1250.20">
    <property type="entry name" value="MFS general substrate transporter like domains"/>
    <property type="match status" value="2"/>
</dbReference>
<sequence length="440" mass="44505">MTATLPVVDRTARRAAVAGGVGSVVEWYDYGLYGIAAALYIRPLFFSGASELTGTLLSLATFAVGFVARPVGGIVLGWAGDRWGRRPVLLFTVLLMGIATTLMGVLPTAATAGVLAPVLLVALRLVQGFGAGAELAGAFVYVTESAPPRRQAFLASFSSAATSVGLLLSTAVFAVLEVVLPEGDMLAYGWRIPFLLSAVVVIAALVARSRIEESAAFRASSGVAAQDLAASDVTVSDLPGEVDRGGARSWAAGLLAPTAVGVGGYVTSVYAISYVTSAQDVSAGVALLGVLLLAAVSAVTCVGFGALSDRIGSARVFLGGTVFLAVFAFPFFALLQTGDPVLVVVALVVNYAIGWAACAGAQGKFLAGLFGTRRRFAGVATTRELNSAFLAGPAPFVAAALTGAVGGSPWPVAVMVIAAAVLTAIGAALGRHDGVPRPPS</sequence>
<feature type="transmembrane region" description="Helical" evidence="7">
    <location>
        <begin position="341"/>
        <end position="367"/>
    </location>
</feature>
<organism evidence="9 10">
    <name type="scientific">Pseudonocardia sediminis</name>
    <dbReference type="NCBI Taxonomy" id="1397368"/>
    <lineage>
        <taxon>Bacteria</taxon>
        <taxon>Bacillati</taxon>
        <taxon>Actinomycetota</taxon>
        <taxon>Actinomycetes</taxon>
        <taxon>Pseudonocardiales</taxon>
        <taxon>Pseudonocardiaceae</taxon>
        <taxon>Pseudonocardia</taxon>
    </lineage>
</organism>
<evidence type="ECO:0000259" key="8">
    <source>
        <dbReference type="PROSITE" id="PS50850"/>
    </source>
</evidence>
<feature type="transmembrane region" description="Helical" evidence="7">
    <location>
        <begin position="56"/>
        <end position="76"/>
    </location>
</feature>
<feature type="transmembrane region" description="Helical" evidence="7">
    <location>
        <begin position="388"/>
        <end position="406"/>
    </location>
</feature>
<keyword evidence="3" id="KW-1003">Cell membrane</keyword>
<dbReference type="GO" id="GO:0022857">
    <property type="term" value="F:transmembrane transporter activity"/>
    <property type="evidence" value="ECO:0007669"/>
    <property type="project" value="InterPro"/>
</dbReference>
<dbReference type="Pfam" id="PF00083">
    <property type="entry name" value="Sugar_tr"/>
    <property type="match status" value="1"/>
</dbReference>